<gene>
    <name evidence="9" type="ORF">NCTC11872_00146</name>
</gene>
<sequence>MAMIFIAPEQTQALLNQAKSGIFANFSWFYVLTFSVFLGFLLILSVSSLGNIKLGQDEEEPEFSFFILACDVICRWNGGWADVFWRSRTINPLSF</sequence>
<proteinExistence type="inferred from homology"/>
<protein>
    <submittedName>
        <fullName evidence="9">Choline transporter of high affinity</fullName>
    </submittedName>
</protein>
<accession>A0A2X1PU46</accession>
<evidence type="ECO:0000256" key="4">
    <source>
        <dbReference type="ARBA" id="ARBA00022475"/>
    </source>
</evidence>
<evidence type="ECO:0000313" key="9">
    <source>
        <dbReference type="EMBL" id="SPX40573.1"/>
    </source>
</evidence>
<keyword evidence="6 8" id="KW-1133">Transmembrane helix</keyword>
<dbReference type="AlphaFoldDB" id="A0A2X1PU46"/>
<evidence type="ECO:0000256" key="1">
    <source>
        <dbReference type="ARBA" id="ARBA00004651"/>
    </source>
</evidence>
<evidence type="ECO:0000256" key="8">
    <source>
        <dbReference type="SAM" id="Phobius"/>
    </source>
</evidence>
<dbReference type="GO" id="GO:0005886">
    <property type="term" value="C:plasma membrane"/>
    <property type="evidence" value="ECO:0007669"/>
    <property type="project" value="UniProtKB-SubCell"/>
</dbReference>
<evidence type="ECO:0000313" key="10">
    <source>
        <dbReference type="Proteomes" id="UP000249936"/>
    </source>
</evidence>
<evidence type="ECO:0000256" key="2">
    <source>
        <dbReference type="ARBA" id="ARBA00005658"/>
    </source>
</evidence>
<dbReference type="GO" id="GO:0022857">
    <property type="term" value="F:transmembrane transporter activity"/>
    <property type="evidence" value="ECO:0007669"/>
    <property type="project" value="InterPro"/>
</dbReference>
<evidence type="ECO:0000256" key="7">
    <source>
        <dbReference type="ARBA" id="ARBA00023136"/>
    </source>
</evidence>
<keyword evidence="5 8" id="KW-0812">Transmembrane</keyword>
<keyword evidence="7 8" id="KW-0472">Membrane</keyword>
<keyword evidence="4" id="KW-1003">Cell membrane</keyword>
<evidence type="ECO:0000256" key="6">
    <source>
        <dbReference type="ARBA" id="ARBA00022989"/>
    </source>
</evidence>
<dbReference type="Proteomes" id="UP000249936">
    <property type="component" value="Unassembled WGS sequence"/>
</dbReference>
<feature type="transmembrane region" description="Helical" evidence="8">
    <location>
        <begin position="22"/>
        <end position="44"/>
    </location>
</feature>
<comment type="subcellular location">
    <subcellularLocation>
        <location evidence="1">Cell membrane</location>
        <topology evidence="1">Multi-pass membrane protein</topology>
    </subcellularLocation>
</comment>
<comment type="similarity">
    <text evidence="2">Belongs to the BCCT transporter (TC 2.A.15) family.</text>
</comment>
<reference evidence="9 10" key="1">
    <citation type="submission" date="2018-06" db="EMBL/GenBank/DDBJ databases">
        <authorList>
            <consortium name="Pathogen Informatics"/>
            <person name="Doyle S."/>
        </authorList>
    </citation>
    <scope>NUCLEOTIDE SEQUENCE [LARGE SCALE GENOMIC DNA]</scope>
    <source>
        <strain evidence="9 10">NCTC11872</strain>
    </source>
</reference>
<dbReference type="PANTHER" id="PTHR30047">
    <property type="entry name" value="HIGH-AFFINITY CHOLINE TRANSPORT PROTEIN-RELATED"/>
    <property type="match status" value="1"/>
</dbReference>
<dbReference type="PANTHER" id="PTHR30047:SF7">
    <property type="entry name" value="HIGH-AFFINITY CHOLINE TRANSPORT PROTEIN"/>
    <property type="match status" value="1"/>
</dbReference>
<organism evidence="9 10">
    <name type="scientific">Haemophilus influenzae</name>
    <dbReference type="NCBI Taxonomy" id="727"/>
    <lineage>
        <taxon>Bacteria</taxon>
        <taxon>Pseudomonadati</taxon>
        <taxon>Pseudomonadota</taxon>
        <taxon>Gammaproteobacteria</taxon>
        <taxon>Pasteurellales</taxon>
        <taxon>Pasteurellaceae</taxon>
        <taxon>Haemophilus</taxon>
    </lineage>
</organism>
<keyword evidence="3" id="KW-0813">Transport</keyword>
<dbReference type="EMBL" id="UASK01000002">
    <property type="protein sequence ID" value="SPX40573.1"/>
    <property type="molecule type" value="Genomic_DNA"/>
</dbReference>
<name>A0A2X1PU46_HAEIF</name>
<evidence type="ECO:0000256" key="5">
    <source>
        <dbReference type="ARBA" id="ARBA00022692"/>
    </source>
</evidence>
<dbReference type="InterPro" id="IPR000060">
    <property type="entry name" value="BCCT_transptr"/>
</dbReference>
<dbReference type="Pfam" id="PF02028">
    <property type="entry name" value="BCCT"/>
    <property type="match status" value="1"/>
</dbReference>
<evidence type="ECO:0000256" key="3">
    <source>
        <dbReference type="ARBA" id="ARBA00022448"/>
    </source>
</evidence>